<keyword evidence="2" id="KW-0830">Ubiquinone</keyword>
<name>A0A1I4I042_9BACI</name>
<organism evidence="2 3">
    <name type="scientific">Gracilibacillus orientalis</name>
    <dbReference type="NCBI Taxonomy" id="334253"/>
    <lineage>
        <taxon>Bacteria</taxon>
        <taxon>Bacillati</taxon>
        <taxon>Bacillota</taxon>
        <taxon>Bacilli</taxon>
        <taxon>Bacillales</taxon>
        <taxon>Bacillaceae</taxon>
        <taxon>Gracilibacillus</taxon>
    </lineage>
</organism>
<evidence type="ECO:0000313" key="2">
    <source>
        <dbReference type="EMBL" id="SFL47221.1"/>
    </source>
</evidence>
<dbReference type="PANTHER" id="PTHR45036">
    <property type="entry name" value="METHYLTRANSFERASE LIKE 7B"/>
    <property type="match status" value="1"/>
</dbReference>
<dbReference type="RefSeq" id="WP_091481183.1">
    <property type="nucleotide sequence ID" value="NZ_FOTR01000001.1"/>
</dbReference>
<dbReference type="Pfam" id="PF08241">
    <property type="entry name" value="Methyltransf_11"/>
    <property type="match status" value="1"/>
</dbReference>
<evidence type="ECO:0000313" key="3">
    <source>
        <dbReference type="Proteomes" id="UP000198565"/>
    </source>
</evidence>
<keyword evidence="2" id="KW-0808">Transferase</keyword>
<dbReference type="InterPro" id="IPR052356">
    <property type="entry name" value="Thiol_S-MT"/>
</dbReference>
<feature type="domain" description="Methyltransferase type 11" evidence="1">
    <location>
        <begin position="42"/>
        <end position="136"/>
    </location>
</feature>
<dbReference type="STRING" id="334253.SAMN04487943_101725"/>
<dbReference type="CDD" id="cd02440">
    <property type="entry name" value="AdoMet_MTases"/>
    <property type="match status" value="1"/>
</dbReference>
<dbReference type="InterPro" id="IPR013216">
    <property type="entry name" value="Methyltransf_11"/>
</dbReference>
<proteinExistence type="predicted"/>
<accession>A0A1I4I042</accession>
<keyword evidence="2" id="KW-0489">Methyltransferase</keyword>
<dbReference type="Gene3D" id="3.40.50.150">
    <property type="entry name" value="Vaccinia Virus protein VP39"/>
    <property type="match status" value="1"/>
</dbReference>
<dbReference type="Proteomes" id="UP000198565">
    <property type="component" value="Unassembled WGS sequence"/>
</dbReference>
<dbReference type="SUPFAM" id="SSF53335">
    <property type="entry name" value="S-adenosyl-L-methionine-dependent methyltransferases"/>
    <property type="match status" value="1"/>
</dbReference>
<reference evidence="3" key="1">
    <citation type="submission" date="2016-10" db="EMBL/GenBank/DDBJ databases">
        <authorList>
            <person name="Varghese N."/>
            <person name="Submissions S."/>
        </authorList>
    </citation>
    <scope>NUCLEOTIDE SEQUENCE [LARGE SCALE GENOMIC DNA]</scope>
    <source>
        <strain evidence="3">CGMCC 1.4250</strain>
    </source>
</reference>
<protein>
    <submittedName>
        <fullName evidence="2">Ubiquinone/menaquinone biosynthesis C-methylase UbiE</fullName>
    </submittedName>
</protein>
<evidence type="ECO:0000259" key="1">
    <source>
        <dbReference type="Pfam" id="PF08241"/>
    </source>
</evidence>
<dbReference type="AlphaFoldDB" id="A0A1I4I042"/>
<sequence>MKKEKLIKKYDKQVKVYEKNRNHSTLSTWRKKLINKAYGNVLEVGVGAGANFPYYTEETVQVTGVDFSSEMIKSAKQAASDYHFRAEFLQEDVDHLTLAPNSYDCIVSTLSLCSYAKPHELMNKFNDWCREDGIVLLMEHGLSSNLFLSYSQKILDPLFTKISGCHCNRDILKIVEKSDLQLINIETYWSGIVYMICAKPNKN</sequence>
<dbReference type="OrthoDB" id="9772751at2"/>
<dbReference type="GO" id="GO:0032259">
    <property type="term" value="P:methylation"/>
    <property type="evidence" value="ECO:0007669"/>
    <property type="project" value="UniProtKB-KW"/>
</dbReference>
<dbReference type="PANTHER" id="PTHR45036:SF1">
    <property type="entry name" value="METHYLTRANSFERASE LIKE 7A"/>
    <property type="match status" value="1"/>
</dbReference>
<dbReference type="InterPro" id="IPR029063">
    <property type="entry name" value="SAM-dependent_MTases_sf"/>
</dbReference>
<dbReference type="EMBL" id="FOTR01000001">
    <property type="protein sequence ID" value="SFL47221.1"/>
    <property type="molecule type" value="Genomic_DNA"/>
</dbReference>
<keyword evidence="3" id="KW-1185">Reference proteome</keyword>
<gene>
    <name evidence="2" type="ORF">SAMN04487943_101725</name>
</gene>
<dbReference type="GO" id="GO:0008757">
    <property type="term" value="F:S-adenosylmethionine-dependent methyltransferase activity"/>
    <property type="evidence" value="ECO:0007669"/>
    <property type="project" value="InterPro"/>
</dbReference>